<evidence type="ECO:0000256" key="10">
    <source>
        <dbReference type="ARBA" id="ARBA00030775"/>
    </source>
</evidence>
<dbReference type="InterPro" id="IPR016824">
    <property type="entry name" value="Tfp-pilus_assembly_FimT"/>
</dbReference>
<keyword evidence="3" id="KW-1003">Cell membrane</keyword>
<keyword evidence="6 11" id="KW-0812">Transmembrane</keyword>
<feature type="domain" description="General secretion pathway GspH" evidence="12">
    <location>
        <begin position="58"/>
        <end position="158"/>
    </location>
</feature>
<evidence type="ECO:0000256" key="3">
    <source>
        <dbReference type="ARBA" id="ARBA00022475"/>
    </source>
</evidence>
<reference evidence="13 14" key="1">
    <citation type="submission" date="2018-03" db="EMBL/GenBank/DDBJ databases">
        <title>Whole genome sequencing of Histamine producing bacteria.</title>
        <authorList>
            <person name="Butler K."/>
        </authorList>
    </citation>
    <scope>NUCLEOTIDE SEQUENCE [LARGE SCALE GENOMIC DNA]</scope>
    <source>
        <strain evidence="13 14">Res.4.1</strain>
    </source>
</reference>
<dbReference type="Pfam" id="PF07963">
    <property type="entry name" value="N_methyl"/>
    <property type="match status" value="1"/>
</dbReference>
<keyword evidence="7 11" id="KW-1133">Transmembrane helix</keyword>
<organism evidence="13 14">
    <name type="scientific">Photobacterium leiognathi subsp. mandapamensis</name>
    <name type="common">Photobacterium mandapamensis</name>
    <dbReference type="NCBI Taxonomy" id="48408"/>
    <lineage>
        <taxon>Bacteria</taxon>
        <taxon>Pseudomonadati</taxon>
        <taxon>Pseudomonadota</taxon>
        <taxon>Gammaproteobacteria</taxon>
        <taxon>Vibrionales</taxon>
        <taxon>Vibrionaceae</taxon>
        <taxon>Photobacterium</taxon>
    </lineage>
</organism>
<dbReference type="InterPro" id="IPR045584">
    <property type="entry name" value="Pilin-like"/>
</dbReference>
<proteinExistence type="inferred from homology"/>
<name>A0A2T3KWG0_PHOLD</name>
<dbReference type="EMBL" id="PYNS01000006">
    <property type="protein sequence ID" value="PSV11551.1"/>
    <property type="molecule type" value="Genomic_DNA"/>
</dbReference>
<accession>A0A2T3KWG0</accession>
<comment type="caution">
    <text evidence="13">The sequence shown here is derived from an EMBL/GenBank/DDBJ whole genome shotgun (WGS) entry which is preliminary data.</text>
</comment>
<keyword evidence="4" id="KW-0488">Methylation</keyword>
<dbReference type="PIRSF" id="PIRSF024622">
    <property type="entry name" value="Tfp_FimT"/>
    <property type="match status" value="1"/>
</dbReference>
<evidence type="ECO:0000256" key="1">
    <source>
        <dbReference type="ARBA" id="ARBA00004377"/>
    </source>
</evidence>
<evidence type="ECO:0000313" key="14">
    <source>
        <dbReference type="Proteomes" id="UP000240530"/>
    </source>
</evidence>
<dbReference type="AlphaFoldDB" id="A0A2T3KWG0"/>
<evidence type="ECO:0000256" key="4">
    <source>
        <dbReference type="ARBA" id="ARBA00022481"/>
    </source>
</evidence>
<evidence type="ECO:0000256" key="9">
    <source>
        <dbReference type="ARBA" id="ARBA00025772"/>
    </source>
</evidence>
<protein>
    <recommendedName>
        <fullName evidence="2">Type II secretion system protein H</fullName>
    </recommendedName>
    <alternativeName>
        <fullName evidence="10">General secretion pathway protein H</fullName>
    </alternativeName>
</protein>
<dbReference type="InterPro" id="IPR022346">
    <property type="entry name" value="T2SS_GspH"/>
</dbReference>
<feature type="transmembrane region" description="Helical" evidence="11">
    <location>
        <begin position="21"/>
        <end position="42"/>
    </location>
</feature>
<evidence type="ECO:0000256" key="6">
    <source>
        <dbReference type="ARBA" id="ARBA00022692"/>
    </source>
</evidence>
<dbReference type="Proteomes" id="UP000240530">
    <property type="component" value="Unassembled WGS sequence"/>
</dbReference>
<evidence type="ECO:0000256" key="5">
    <source>
        <dbReference type="ARBA" id="ARBA00022519"/>
    </source>
</evidence>
<comment type="subcellular location">
    <subcellularLocation>
        <location evidence="1">Cell inner membrane</location>
        <topology evidence="1">Single-pass membrane protein</topology>
    </subcellularLocation>
</comment>
<keyword evidence="5" id="KW-0997">Cell inner membrane</keyword>
<dbReference type="Pfam" id="PF12019">
    <property type="entry name" value="GspH"/>
    <property type="match status" value="1"/>
</dbReference>
<comment type="similarity">
    <text evidence="9">Belongs to the GSP H family.</text>
</comment>
<evidence type="ECO:0000256" key="7">
    <source>
        <dbReference type="ARBA" id="ARBA00022989"/>
    </source>
</evidence>
<dbReference type="SUPFAM" id="SSF54523">
    <property type="entry name" value="Pili subunits"/>
    <property type="match status" value="1"/>
</dbReference>
<dbReference type="PROSITE" id="PS00409">
    <property type="entry name" value="PROKAR_NTER_METHYL"/>
    <property type="match status" value="1"/>
</dbReference>
<evidence type="ECO:0000256" key="8">
    <source>
        <dbReference type="ARBA" id="ARBA00023136"/>
    </source>
</evidence>
<evidence type="ECO:0000313" key="13">
    <source>
        <dbReference type="EMBL" id="PSV11551.1"/>
    </source>
</evidence>
<dbReference type="RefSeq" id="WP_107184849.1">
    <property type="nucleotide sequence ID" value="NZ_CP131575.1"/>
</dbReference>
<dbReference type="Gene3D" id="3.30.700.10">
    <property type="entry name" value="Glycoprotein, Type 4 Pilin"/>
    <property type="match status" value="1"/>
</dbReference>
<sequence>MARGNSFYFHYIHFIAKRQRGFTLLELVIAVSVMSILIAMAAPSFSQLIETNKIKRLATEVEWLLVQAKSEAVMRGGNVYIHKVTSPTPQWCLLSSLSASIGSSDCSNLPSNLLGVVTSYSFELATLDASSTLNNFHFEPIYGKPIDAAIGGNYTYSLGDYTFKTVLYSPTGRIYSCIIAPTTSGKVGSYEQC</sequence>
<evidence type="ECO:0000256" key="11">
    <source>
        <dbReference type="SAM" id="Phobius"/>
    </source>
</evidence>
<dbReference type="InterPro" id="IPR012902">
    <property type="entry name" value="N_methyl_site"/>
</dbReference>
<evidence type="ECO:0000256" key="2">
    <source>
        <dbReference type="ARBA" id="ARBA00021549"/>
    </source>
</evidence>
<evidence type="ECO:0000259" key="12">
    <source>
        <dbReference type="Pfam" id="PF12019"/>
    </source>
</evidence>
<keyword evidence="8 11" id="KW-0472">Membrane</keyword>
<gene>
    <name evidence="13" type="ORF">C0W93_09100</name>
</gene>
<dbReference type="NCBIfam" id="TIGR02532">
    <property type="entry name" value="IV_pilin_GFxxxE"/>
    <property type="match status" value="1"/>
</dbReference>